<feature type="transmembrane region" description="Helical" evidence="1">
    <location>
        <begin position="413"/>
        <end position="431"/>
    </location>
</feature>
<dbReference type="RefSeq" id="WP_148638703.1">
    <property type="nucleotide sequence ID" value="NZ_VSLA01000030.1"/>
</dbReference>
<proteinExistence type="predicted"/>
<sequence length="532" mass="60466">MKKEPDVNTLHLEEPLKQNTPKIRVGLFKYFTKPSTLGVLVLCGLLLVVLFLPPVIGMADDGSTAAIITGSDLYNLGELTPKEAMAYFQKNWGIMEYYNDSDNGQITSQTPFLNAARNLDRAYTWDGLFDMRFYGAVIAIFYLIAMYFLFETVTYGKRARWSYVIVGLGVIIFGDTAYTAWINSFYPQALSFFLVMILGTSLILMGQEKLNDYLLIGCFFLSGLLLCLLNQQYALLGLFLGILGISLKYVSADKYYIRICVVGGSLLMLCSLTAFFVMPNGLTNLSAYHSMTRGVLMTAENPEQALKEFSINPQYAVLTGTSYYQAIAPETMNSQEMETAFFSKVNPTGVAIYYLANPGQLYEMLNRSVDSSFNIRPAWLGNYEITQGYAPGAQTSFFTLWSFLKANYLPGNFGFIIIWMGVIIGVYVRFFRKGIIEKNERNTLRFVGLMTWLFIGLWELYVAIITSGDADTLGHLFIFSLTFDLISFIILGKFIHWIEKQLRKVDWEARKQAFLNRNKNKQKQREQRGYRL</sequence>
<organism evidence="2 3">
    <name type="scientific">Acetobacterium wieringae</name>
    <dbReference type="NCBI Taxonomy" id="52694"/>
    <lineage>
        <taxon>Bacteria</taxon>
        <taxon>Bacillati</taxon>
        <taxon>Bacillota</taxon>
        <taxon>Clostridia</taxon>
        <taxon>Eubacteriales</taxon>
        <taxon>Eubacteriaceae</taxon>
        <taxon>Acetobacterium</taxon>
    </lineage>
</organism>
<feature type="transmembrane region" description="Helical" evidence="1">
    <location>
        <begin position="213"/>
        <end position="229"/>
    </location>
</feature>
<keyword evidence="1" id="KW-0472">Membrane</keyword>
<feature type="transmembrane region" description="Helical" evidence="1">
    <location>
        <begin position="443"/>
        <end position="464"/>
    </location>
</feature>
<protein>
    <recommendedName>
        <fullName evidence="4">Transmembrane protein</fullName>
    </recommendedName>
</protein>
<feature type="transmembrane region" description="Helical" evidence="1">
    <location>
        <begin position="37"/>
        <end position="56"/>
    </location>
</feature>
<dbReference type="Proteomes" id="UP000322619">
    <property type="component" value="Unassembled WGS sequence"/>
</dbReference>
<feature type="transmembrane region" description="Helical" evidence="1">
    <location>
        <begin position="162"/>
        <end position="182"/>
    </location>
</feature>
<feature type="transmembrane region" description="Helical" evidence="1">
    <location>
        <begin position="133"/>
        <end position="150"/>
    </location>
</feature>
<dbReference type="AlphaFoldDB" id="A0A5D0WH68"/>
<name>A0A5D0WH68_9FIRM</name>
<reference evidence="2 3" key="1">
    <citation type="submission" date="2019-08" db="EMBL/GenBank/DDBJ databases">
        <title>Isolation and enrichment of carboxydotrophic bacteria from anaerobic sludge for the production of bio-based chemicals from syngas.</title>
        <authorList>
            <person name="Antares A.L."/>
            <person name="Moreira J."/>
            <person name="Diender M."/>
            <person name="Parshina S.N."/>
            <person name="Stams A.J.M."/>
            <person name="Alves M."/>
            <person name="Alves J.I."/>
            <person name="Sousa D.Z."/>
        </authorList>
    </citation>
    <scope>NUCLEOTIDE SEQUENCE [LARGE SCALE GENOMIC DNA]</scope>
    <source>
        <strain evidence="2 3">JM</strain>
    </source>
</reference>
<feature type="transmembrane region" description="Helical" evidence="1">
    <location>
        <begin position="259"/>
        <end position="278"/>
    </location>
</feature>
<feature type="transmembrane region" description="Helical" evidence="1">
    <location>
        <begin position="188"/>
        <end position="206"/>
    </location>
</feature>
<keyword evidence="1" id="KW-1133">Transmembrane helix</keyword>
<gene>
    <name evidence="2" type="ORF">FXB42_16235</name>
</gene>
<evidence type="ECO:0000313" key="2">
    <source>
        <dbReference type="EMBL" id="TYC82233.1"/>
    </source>
</evidence>
<evidence type="ECO:0000313" key="3">
    <source>
        <dbReference type="Proteomes" id="UP000322619"/>
    </source>
</evidence>
<dbReference type="EMBL" id="VSLA01000030">
    <property type="protein sequence ID" value="TYC82233.1"/>
    <property type="molecule type" value="Genomic_DNA"/>
</dbReference>
<evidence type="ECO:0000256" key="1">
    <source>
        <dbReference type="SAM" id="Phobius"/>
    </source>
</evidence>
<accession>A0A5D0WH68</accession>
<feature type="transmembrane region" description="Helical" evidence="1">
    <location>
        <begin position="476"/>
        <end position="495"/>
    </location>
</feature>
<evidence type="ECO:0008006" key="4">
    <source>
        <dbReference type="Google" id="ProtNLM"/>
    </source>
</evidence>
<keyword evidence="1" id="KW-0812">Transmembrane</keyword>
<comment type="caution">
    <text evidence="2">The sequence shown here is derived from an EMBL/GenBank/DDBJ whole genome shotgun (WGS) entry which is preliminary data.</text>
</comment>